<keyword evidence="2" id="KW-1185">Reference proteome</keyword>
<name>E0ULB8_GLOV7</name>
<dbReference type="EMBL" id="CP002199">
    <property type="protein sequence ID" value="ADN17748.1"/>
    <property type="molecule type" value="Genomic_DNA"/>
</dbReference>
<dbReference type="AlphaFoldDB" id="E0ULB8"/>
<accession>E0ULB8</accession>
<dbReference type="Proteomes" id="UP000008206">
    <property type="component" value="Plasmid Cy782201"/>
</dbReference>
<keyword evidence="1" id="KW-0614">Plasmid</keyword>
<dbReference type="RefSeq" id="WP_013334498.1">
    <property type="nucleotide sequence ID" value="NC_014533.1"/>
</dbReference>
<evidence type="ECO:0000313" key="2">
    <source>
        <dbReference type="Proteomes" id="UP000008206"/>
    </source>
</evidence>
<evidence type="ECO:0000313" key="1">
    <source>
        <dbReference type="EMBL" id="ADN17748.1"/>
    </source>
</evidence>
<dbReference type="KEGG" id="cyj:Cyan7822_5894"/>
<protein>
    <submittedName>
        <fullName evidence="1">Uncharacterized protein</fullName>
    </submittedName>
</protein>
<geneLocation type="plasmid" evidence="1 2">
    <name>Cy782201</name>
</geneLocation>
<proteinExistence type="predicted"/>
<organism evidence="1 2">
    <name type="scientific">Gloeothece verrucosa (strain PCC 7822)</name>
    <name type="common">Cyanothece sp. (strain PCC 7822)</name>
    <dbReference type="NCBI Taxonomy" id="497965"/>
    <lineage>
        <taxon>Bacteria</taxon>
        <taxon>Bacillati</taxon>
        <taxon>Cyanobacteriota</taxon>
        <taxon>Cyanophyceae</taxon>
        <taxon>Oscillatoriophycideae</taxon>
        <taxon>Chroococcales</taxon>
        <taxon>Aphanothecaceae</taxon>
        <taxon>Gloeothece</taxon>
        <taxon>Gloeothece verrucosa</taxon>
    </lineage>
</organism>
<sequence length="158" mass="18870">MSIQSFHTAPNQFVQLIQEISSVYHFELENELAYLRLEKKCYNLTIEKLEKNIVRISQTRQLNRETICDPEIEFLRQLRPIEDDKNKEFWTPLRISQAFEHRQVAWIDRDGEIINVDADGTEKIADFCKEWTEQILSHQWLNNKKPSRGVIATFRYSL</sequence>
<dbReference type="HOGENOM" id="CLU_1666499_0_0_3"/>
<reference evidence="2" key="1">
    <citation type="journal article" date="2011" name="MBio">
        <title>Novel metabolic attributes of the genus Cyanothece, comprising a group of unicellular nitrogen-fixing Cyanobacteria.</title>
        <authorList>
            <person name="Bandyopadhyay A."/>
            <person name="Elvitigala T."/>
            <person name="Welsh E."/>
            <person name="Stockel J."/>
            <person name="Liberton M."/>
            <person name="Min H."/>
            <person name="Sherman L.A."/>
            <person name="Pakrasi H.B."/>
        </authorList>
    </citation>
    <scope>NUCLEOTIDE SEQUENCE [LARGE SCALE GENOMIC DNA]</scope>
    <source>
        <strain evidence="2">PCC 7822</strain>
        <plasmid evidence="2">Cy782201</plasmid>
    </source>
</reference>
<gene>
    <name evidence="1" type="ordered locus">Cyan7822_5894</name>
</gene>